<feature type="domain" description="SCD" evidence="3">
    <location>
        <begin position="365"/>
        <end position="450"/>
    </location>
</feature>
<dbReference type="Gene3D" id="1.25.10.10">
    <property type="entry name" value="Leucine-rich Repeat Variant"/>
    <property type="match status" value="1"/>
</dbReference>
<feature type="compositionally biased region" description="Basic residues" evidence="2">
    <location>
        <begin position="524"/>
        <end position="533"/>
    </location>
</feature>
<dbReference type="GO" id="GO:0008278">
    <property type="term" value="C:cohesin complex"/>
    <property type="evidence" value="ECO:0007669"/>
    <property type="project" value="TreeGrafter"/>
</dbReference>
<dbReference type="InterPro" id="IPR011989">
    <property type="entry name" value="ARM-like"/>
</dbReference>
<dbReference type="PANTHER" id="PTHR11199">
    <property type="entry name" value="STROMAL ANTIGEN"/>
    <property type="match status" value="1"/>
</dbReference>
<evidence type="ECO:0000313" key="4">
    <source>
        <dbReference type="EMBL" id="CTR07769.1"/>
    </source>
</evidence>
<sequence>MPSSDSGGSSSPAPAATASPKKGAAGGRRKSSRVKKEIQRLGASGKSAAANGFSDDDEDELDDDEDEEEEEDDAEFKVPTSIKTGSRKRAAPGTNGASGKKPRASAGGKKAGEGGARKKKAAAEDGDEDFEAHVAKAAGGGAAGKDFKIEDDNGLFNAVKDPNTALKTVVEDWIESYKEDSGPAMAELVNFVLRCCGCNATIDEHQAEDENGIVENLKDIVDEFKQETNLAYPLISKSKTYKKFRSSLAQFLSKLVSETAVDDMLYSTSFFEQFQSWVHALSSSQIRAFRHTATVIVLLSVNGLSTLHVDARKQHAQRLRAKEAEEKKSRKDKARLKDMEKQVTEAHERLEMVEQFMEESYTSVFVNRYRDADAVIRAECISALGSWMKIDPDHWIDGDYLRYIGWVLSDESKEARRESVRALFSLYQKSAYIGKLTHFTDRFKQQLVDMAVGEHDISVRIQALHVVHQINTQGLLEDEKQRDEVAMLIFEKEKRVRVAAAEFVQGLFNDAVEEKQGEMNAKGKTAKGRKKGGKKQDDEALARAVEYKVIAELLVKYGKELDGSPADQDAEDEEDEGSQARENGGDDLDKLGVADVLPARIGGADDDASATMPRGRVALAVEALWDSLELLQDWEAMLAYLLKDHSHGGEANGVAKKGKGKAASRGKGKKKADKDEDEEMQPLGEGDEDEEDEADKDEQLPQDARLTEEEETVFIEILLACLTRVTSLTATTKKDKEREDEDLATISRAVIEALPKLFSRNQTYASRIIDILAIPRLISLDLYLDMQQISAYESLWDDVTKQFLKHTQADVLDQATRTLAHFVAANNLSATNQTKLAELEEKLVSTLRTSAGDDVEGATFEDDECHALTACVARIEKLSKVRNLNATLEDTDGGKVTSALDILDGIANRGRLGYKAEARMVEHAINVLAGHLTWQLCTVALEARQAEKTDLAAIIAVSERRRTFLDKLEEYAVGNETNACEGVKQVSLAFVLDIYTMTRQLTSADADPNGLLSELKLALSDELQARCAGYIEAQIERYAEALADERDEDKDETQREPDSDEDASGSDTETEERSQSQRGKKGKGKKAAAKKGKKAAPKKQDKRRRKTAAQIRADNAKEQAQLVAAKRFEQVLAPFIRVLHSSTFDLRHYVVLVKHWGRLGAAFDENVKLLLHDLRDEGNYGSASDVVAAIVVDSLKGACELFIDAPDSPSVTDEPLISLGRHLQGVVIVRGAHLAIVAQMPAEDHLRIHLDALKWIVGKLAQFEDAKRKDDRNRALSFFKALAHLLMGIDGRSALKAKTTLDSLLDEREIEVSPTSKTWEPVRAYQKRLITIMSKDPSIQKAATSEKVKKTRAKGKAKATEAEEDEEVGEEEEEDQLDTQQSRSSTRPKRAAPPTKISQELYSPSKRPRTATPEGDEAEAEGAAGEAENEEDALDTLLREDSPSQVSQGKKRAREQDDDEADEQEQEPLRATPMAEDAFELGDLPETETQPDYSTGPRGGASGERPGFEREASIVSDISLSDVPRKRVRR</sequence>
<feature type="coiled-coil region" evidence="1">
    <location>
        <begin position="319"/>
        <end position="356"/>
    </location>
</feature>
<dbReference type="PANTHER" id="PTHR11199:SF0">
    <property type="entry name" value="LD34181P-RELATED"/>
    <property type="match status" value="1"/>
</dbReference>
<organism evidence="4 5">
    <name type="scientific">Rhodotorula toruloides</name>
    <name type="common">Yeast</name>
    <name type="synonym">Rhodosporidium toruloides</name>
    <dbReference type="NCBI Taxonomy" id="5286"/>
    <lineage>
        <taxon>Eukaryota</taxon>
        <taxon>Fungi</taxon>
        <taxon>Dikarya</taxon>
        <taxon>Basidiomycota</taxon>
        <taxon>Pucciniomycotina</taxon>
        <taxon>Microbotryomycetes</taxon>
        <taxon>Sporidiobolales</taxon>
        <taxon>Sporidiobolaceae</taxon>
        <taxon>Rhodotorula</taxon>
    </lineage>
</organism>
<keyword evidence="1" id="KW-0175">Coiled coil</keyword>
<dbReference type="PROSITE" id="PS51425">
    <property type="entry name" value="SCD"/>
    <property type="match status" value="1"/>
</dbReference>
<feature type="region of interest" description="Disordered" evidence="2">
    <location>
        <begin position="1"/>
        <end position="127"/>
    </location>
</feature>
<dbReference type="Pfam" id="PF21581">
    <property type="entry name" value="SCD"/>
    <property type="match status" value="1"/>
</dbReference>
<feature type="compositionally biased region" description="Acidic residues" evidence="2">
    <location>
        <begin position="1058"/>
        <end position="1070"/>
    </location>
</feature>
<dbReference type="InterPro" id="IPR016024">
    <property type="entry name" value="ARM-type_fold"/>
</dbReference>
<feature type="region of interest" description="Disordered" evidence="2">
    <location>
        <begin position="1339"/>
        <end position="1530"/>
    </location>
</feature>
<feature type="compositionally biased region" description="Acidic residues" evidence="2">
    <location>
        <begin position="1456"/>
        <end position="1466"/>
    </location>
</feature>
<dbReference type="InterPro" id="IPR039662">
    <property type="entry name" value="Cohesin_Scc3/SA"/>
</dbReference>
<protein>
    <submittedName>
        <fullName evidence="4">BY PROTMAP: gi|472587509|gb|EMS25005.1| cohesin complex subunit SA-1/2 [Rhodosporidium toruloides NP11] gi|647398558|emb|CDR42575.1| RHTO0S07e01508g1_1 [Rhodosporidium toruloides]</fullName>
    </submittedName>
</protein>
<evidence type="ECO:0000256" key="1">
    <source>
        <dbReference type="SAM" id="Coils"/>
    </source>
</evidence>
<name>A0A0K3CDJ1_RHOTO</name>
<feature type="region of interest" description="Disordered" evidence="2">
    <location>
        <begin position="561"/>
        <end position="592"/>
    </location>
</feature>
<dbReference type="Proteomes" id="UP000199069">
    <property type="component" value="Unassembled WGS sequence"/>
</dbReference>
<evidence type="ECO:0000313" key="5">
    <source>
        <dbReference type="Proteomes" id="UP000199069"/>
    </source>
</evidence>
<feature type="region of interest" description="Disordered" evidence="2">
    <location>
        <begin position="1044"/>
        <end position="1113"/>
    </location>
</feature>
<feature type="compositionally biased region" description="Acidic residues" evidence="2">
    <location>
        <begin position="1362"/>
        <end position="1377"/>
    </location>
</feature>
<dbReference type="GO" id="GO:0005634">
    <property type="term" value="C:nucleus"/>
    <property type="evidence" value="ECO:0007669"/>
    <property type="project" value="TreeGrafter"/>
</dbReference>
<dbReference type="GO" id="GO:0000785">
    <property type="term" value="C:chromatin"/>
    <property type="evidence" value="ECO:0007669"/>
    <property type="project" value="TreeGrafter"/>
</dbReference>
<dbReference type="GO" id="GO:0003682">
    <property type="term" value="F:chromatin binding"/>
    <property type="evidence" value="ECO:0007669"/>
    <property type="project" value="TreeGrafter"/>
</dbReference>
<evidence type="ECO:0000256" key="2">
    <source>
        <dbReference type="SAM" id="MobiDB-lite"/>
    </source>
</evidence>
<dbReference type="SUPFAM" id="SSF48371">
    <property type="entry name" value="ARM repeat"/>
    <property type="match status" value="1"/>
</dbReference>
<feature type="compositionally biased region" description="Low complexity" evidence="2">
    <location>
        <begin position="1"/>
        <end position="23"/>
    </location>
</feature>
<proteinExistence type="predicted"/>
<dbReference type="InterPro" id="IPR020839">
    <property type="entry name" value="SCD"/>
</dbReference>
<feature type="compositionally biased region" description="Acidic residues" evidence="2">
    <location>
        <begin position="54"/>
        <end position="74"/>
    </location>
</feature>
<dbReference type="STRING" id="5286.A0A0K3CDJ1"/>
<feature type="compositionally biased region" description="Basic residues" evidence="2">
    <location>
        <begin position="1078"/>
        <end position="1107"/>
    </location>
</feature>
<accession>A0A0K3CDJ1</accession>
<reference evidence="4 5" key="1">
    <citation type="submission" date="2015-07" db="EMBL/GenBank/DDBJ databases">
        <authorList>
            <person name="Cajimat M.N.B."/>
            <person name="Milazzo M.L."/>
            <person name="Fulhorst C.F."/>
        </authorList>
    </citation>
    <scope>NUCLEOTIDE SEQUENCE [LARGE SCALE GENOMIC DNA]</scope>
    <source>
        <strain evidence="4">Single colony</strain>
    </source>
</reference>
<feature type="compositionally biased region" description="Basic residues" evidence="2">
    <location>
        <begin position="656"/>
        <end position="671"/>
    </location>
</feature>
<evidence type="ECO:0000259" key="3">
    <source>
        <dbReference type="PROSITE" id="PS51425"/>
    </source>
</evidence>
<dbReference type="InterPro" id="IPR056396">
    <property type="entry name" value="HEAT_SCC3-SA"/>
</dbReference>
<dbReference type="OMA" id="FVANVQD"/>
<dbReference type="GO" id="GO:0007062">
    <property type="term" value="P:sister chromatid cohesion"/>
    <property type="evidence" value="ECO:0007669"/>
    <property type="project" value="UniProtKB-ARBA"/>
</dbReference>
<gene>
    <name evidence="4" type="primary">FGENESH: predicted gene_7.15</name>
    <name evidence="4" type="ORF">BN2166_0036300</name>
</gene>
<feature type="region of interest" description="Disordered" evidence="2">
    <location>
        <begin position="518"/>
        <end position="537"/>
    </location>
</feature>
<dbReference type="InterPro" id="IPR013721">
    <property type="entry name" value="STAG"/>
</dbReference>
<feature type="compositionally biased region" description="Basic and acidic residues" evidence="2">
    <location>
        <begin position="583"/>
        <end position="592"/>
    </location>
</feature>
<feature type="compositionally biased region" description="Acidic residues" evidence="2">
    <location>
        <begin position="1477"/>
        <end position="1486"/>
    </location>
</feature>
<feature type="region of interest" description="Disordered" evidence="2">
    <location>
        <begin position="649"/>
        <end position="705"/>
    </location>
</feature>
<dbReference type="Pfam" id="PF24571">
    <property type="entry name" value="HEAT_SCC3-SA"/>
    <property type="match status" value="1"/>
</dbReference>
<feature type="compositionally biased region" description="Acidic residues" evidence="2">
    <location>
        <begin position="568"/>
        <end position="577"/>
    </location>
</feature>
<dbReference type="Pfam" id="PF08514">
    <property type="entry name" value="STAG"/>
    <property type="match status" value="1"/>
</dbReference>
<dbReference type="EMBL" id="CWKI01000007">
    <property type="protein sequence ID" value="CTR07769.1"/>
    <property type="molecule type" value="Genomic_DNA"/>
</dbReference>
<keyword evidence="5" id="KW-1185">Reference proteome</keyword>
<feature type="compositionally biased region" description="Acidic residues" evidence="2">
    <location>
        <begin position="675"/>
        <end position="696"/>
    </location>
</feature>